<keyword evidence="1" id="KW-0677">Repeat</keyword>
<sequence length="793" mass="89167">MRQHNTVHKKKKDWSSGAPDMTAKKFRNDGLHVECVRAFNKDECMGLLDEGKVHLTSLDAGEVFIGGRYHSLIPIMQERLENDALNYYAVAAIKRGSLPEVRSLRDLRNRKACFAGVGTQAGWVIPIDNMMKRGGLEVVDCNNHVKSAIAYFGPSCAVNSLTDKYNPIGDNSDKLCQLCIGEVPGGRCTSADPYAGFEGAFRCLVEAGDIAFLKHTTIQEMITGNTLSSTRKDQFELLCLDGKRATVDEYQNCNWGQVPAHAIVTSSGQSFDRRKTFQKFLKKAVQLYGGNAPFNPSSYNQSRSDYTTERQQFDRFGNPIRDQDLFNRNSNNQDLFNNEDRQFGRSGRPNSRSKRQFGNSRFDRPSNEQNVTEGNLNRDDDFRLFVSSPKYGNQHNLLLQDTARDLMAIEEQKQTFSGYLGKALEPILSVRKCPVSRMTLCVTSEPEMEKCVRMRTALKAQLLKPDMSCYKAHSHVHCLQAIKTGDADVAVLDASDVYTGGLSYDHIPIIAEVYNLGKPEYYVVAVARENDHTTELTYLKGKYTCHSGINTASGWVIPLAYLISNGWIRSYGCDSIRAAAEYFTKSCVPGALSAEYNRGVPYDNLCDLCHGSSFRYCRRDASEDFYGHTGAFRCLVEGGGDVAFVKHTTVMENTDDGTRASLKDYKWCSLGKAKANAIITRGGSYYNESEIEAYTNLFIYAQQFYGRKYQDEFSFSMFYSPPPYSDLIFQDATQQLYILPKEERNYRAYLGRDFMRARAIVDCQAGAASLTESVAMIFMSIFAVLLGRRQFLN</sequence>
<accession>A0A8S1BW81</accession>
<dbReference type="GO" id="GO:0055037">
    <property type="term" value="C:recycling endosome"/>
    <property type="evidence" value="ECO:0007669"/>
    <property type="project" value="TreeGrafter"/>
</dbReference>
<gene>
    <name evidence="5" type="ORF">CLODIP_2_CD08017</name>
</gene>
<reference evidence="5 6" key="1">
    <citation type="submission" date="2020-04" db="EMBL/GenBank/DDBJ databases">
        <authorList>
            <person name="Alioto T."/>
            <person name="Alioto T."/>
            <person name="Gomez Garrido J."/>
        </authorList>
    </citation>
    <scope>NUCLEOTIDE SEQUENCE [LARGE SCALE GENOMIC DNA]</scope>
</reference>
<dbReference type="OrthoDB" id="9981115at2759"/>
<dbReference type="GO" id="GO:0005886">
    <property type="term" value="C:plasma membrane"/>
    <property type="evidence" value="ECO:0007669"/>
    <property type="project" value="TreeGrafter"/>
</dbReference>
<evidence type="ECO:0000313" key="6">
    <source>
        <dbReference type="Proteomes" id="UP000494165"/>
    </source>
</evidence>
<dbReference type="SUPFAM" id="SSF53850">
    <property type="entry name" value="Periplasmic binding protein-like II"/>
    <property type="match status" value="2"/>
</dbReference>
<feature type="domain" description="Transferrin-like" evidence="4">
    <location>
        <begin position="438"/>
        <end position="763"/>
    </location>
</feature>
<dbReference type="PROSITE" id="PS00205">
    <property type="entry name" value="TRANSFERRIN_LIKE_1"/>
    <property type="match status" value="1"/>
</dbReference>
<keyword evidence="3" id="KW-0812">Transmembrane</keyword>
<feature type="compositionally biased region" description="Basic residues" evidence="2">
    <location>
        <begin position="1"/>
        <end position="12"/>
    </location>
</feature>
<keyword evidence="3" id="KW-1133">Transmembrane helix</keyword>
<dbReference type="GO" id="GO:0005769">
    <property type="term" value="C:early endosome"/>
    <property type="evidence" value="ECO:0007669"/>
    <property type="project" value="TreeGrafter"/>
</dbReference>
<evidence type="ECO:0000256" key="1">
    <source>
        <dbReference type="ARBA" id="ARBA00022737"/>
    </source>
</evidence>
<dbReference type="InterPro" id="IPR001156">
    <property type="entry name" value="Transferrin-like_dom"/>
</dbReference>
<dbReference type="PANTHER" id="PTHR11485">
    <property type="entry name" value="TRANSFERRIN"/>
    <property type="match status" value="1"/>
</dbReference>
<comment type="caution">
    <text evidence="5">The sequence shown here is derived from an EMBL/GenBank/DDBJ whole genome shotgun (WGS) entry which is preliminary data.</text>
</comment>
<dbReference type="GO" id="GO:0006826">
    <property type="term" value="P:iron ion transport"/>
    <property type="evidence" value="ECO:0007669"/>
    <property type="project" value="TreeGrafter"/>
</dbReference>
<dbReference type="PRINTS" id="PR00422">
    <property type="entry name" value="TRANSFERRIN"/>
</dbReference>
<keyword evidence="6" id="KW-1185">Reference proteome</keyword>
<protein>
    <recommendedName>
        <fullName evidence="4">Transferrin-like domain-containing protein</fullName>
    </recommendedName>
</protein>
<organism evidence="5 6">
    <name type="scientific">Cloeon dipterum</name>
    <dbReference type="NCBI Taxonomy" id="197152"/>
    <lineage>
        <taxon>Eukaryota</taxon>
        <taxon>Metazoa</taxon>
        <taxon>Ecdysozoa</taxon>
        <taxon>Arthropoda</taxon>
        <taxon>Hexapoda</taxon>
        <taxon>Insecta</taxon>
        <taxon>Pterygota</taxon>
        <taxon>Palaeoptera</taxon>
        <taxon>Ephemeroptera</taxon>
        <taxon>Pisciforma</taxon>
        <taxon>Baetidae</taxon>
        <taxon>Cloeon</taxon>
    </lineage>
</organism>
<dbReference type="Proteomes" id="UP000494165">
    <property type="component" value="Unassembled WGS sequence"/>
</dbReference>
<dbReference type="Pfam" id="PF00405">
    <property type="entry name" value="Transferrin"/>
    <property type="match status" value="2"/>
</dbReference>
<dbReference type="GO" id="GO:0005615">
    <property type="term" value="C:extracellular space"/>
    <property type="evidence" value="ECO:0007669"/>
    <property type="project" value="TreeGrafter"/>
</dbReference>
<feature type="region of interest" description="Disordered" evidence="2">
    <location>
        <begin position="317"/>
        <end position="375"/>
    </location>
</feature>
<feature type="domain" description="Transferrin-like" evidence="4">
    <location>
        <begin position="1"/>
        <end position="354"/>
    </location>
</feature>
<dbReference type="PROSITE" id="PS51408">
    <property type="entry name" value="TRANSFERRIN_LIKE_4"/>
    <property type="match status" value="2"/>
</dbReference>
<evidence type="ECO:0000259" key="4">
    <source>
        <dbReference type="PROSITE" id="PS51408"/>
    </source>
</evidence>
<dbReference type="AlphaFoldDB" id="A0A8S1BW81"/>
<keyword evidence="3" id="KW-0472">Membrane</keyword>
<evidence type="ECO:0000313" key="5">
    <source>
        <dbReference type="EMBL" id="CAB3359989.1"/>
    </source>
</evidence>
<dbReference type="CDD" id="cd13529">
    <property type="entry name" value="PBP2_transferrin"/>
    <property type="match status" value="2"/>
</dbReference>
<evidence type="ECO:0000256" key="2">
    <source>
        <dbReference type="SAM" id="MobiDB-lite"/>
    </source>
</evidence>
<dbReference type="SMART" id="SM00094">
    <property type="entry name" value="TR_FER"/>
    <property type="match status" value="2"/>
</dbReference>
<proteinExistence type="predicted"/>
<evidence type="ECO:0000256" key="3">
    <source>
        <dbReference type="SAM" id="Phobius"/>
    </source>
</evidence>
<dbReference type="InterPro" id="IPR018195">
    <property type="entry name" value="Transferrin_Fe_BS"/>
</dbReference>
<dbReference type="EMBL" id="CADEPI010000002">
    <property type="protein sequence ID" value="CAB3359989.1"/>
    <property type="molecule type" value="Genomic_DNA"/>
</dbReference>
<feature type="compositionally biased region" description="Polar residues" evidence="2">
    <location>
        <begin position="326"/>
        <end position="336"/>
    </location>
</feature>
<feature type="region of interest" description="Disordered" evidence="2">
    <location>
        <begin position="1"/>
        <end position="21"/>
    </location>
</feature>
<feature type="transmembrane region" description="Helical" evidence="3">
    <location>
        <begin position="765"/>
        <end position="787"/>
    </location>
</feature>
<name>A0A8S1BW81_9INSE</name>
<dbReference type="PANTHER" id="PTHR11485:SF29">
    <property type="entry name" value="TRANSFERRIN 2"/>
    <property type="match status" value="1"/>
</dbReference>
<dbReference type="Gene3D" id="3.40.190.10">
    <property type="entry name" value="Periplasmic binding protein-like II"/>
    <property type="match status" value="5"/>
</dbReference>